<reference evidence="1" key="1">
    <citation type="journal article" date="2021" name="PeerJ">
        <title>Extensive microbial diversity within the chicken gut microbiome revealed by metagenomics and culture.</title>
        <authorList>
            <person name="Gilroy R."/>
            <person name="Ravi A."/>
            <person name="Getino M."/>
            <person name="Pursley I."/>
            <person name="Horton D.L."/>
            <person name="Alikhan N.F."/>
            <person name="Baker D."/>
            <person name="Gharbi K."/>
            <person name="Hall N."/>
            <person name="Watson M."/>
            <person name="Adriaenssens E.M."/>
            <person name="Foster-Nyarko E."/>
            <person name="Jarju S."/>
            <person name="Secka A."/>
            <person name="Antonio M."/>
            <person name="Oren A."/>
            <person name="Chaudhuri R.R."/>
            <person name="La Ragione R."/>
            <person name="Hildebrand F."/>
            <person name="Pallen M.J."/>
        </authorList>
    </citation>
    <scope>NUCLEOTIDE SEQUENCE</scope>
    <source>
        <strain evidence="1">ChiHecec2B26-12326</strain>
    </source>
</reference>
<sequence length="266" mass="30137">MENTILSRLQKAKPDGCSSTECLERVCREVTYDIVSESCSNAEARKELKILCEHLHFPIRTQSRPLPAPASGNALPIKEGIGYVLCGFAYFVGYWLSESHWVGGIACVGVGLIYNQYVSRKVEKPVLAPSNENPVEILTTDTELAKEIERMAQTLTNIIRLLEKDTPVASEDLLENKYFRILDYLYNSYISCISKSSKDTFQMDSIEMIFDTYGYKLVLYSDEYAPFFRKSFVVHKSTQVTTKPALLNQKGECVFEGYVICPKVEE</sequence>
<dbReference type="Proteomes" id="UP000823847">
    <property type="component" value="Unassembled WGS sequence"/>
</dbReference>
<proteinExistence type="predicted"/>
<dbReference type="AlphaFoldDB" id="A0A9D1XUR6"/>
<comment type="caution">
    <text evidence="1">The sequence shown here is derived from an EMBL/GenBank/DDBJ whole genome shotgun (WGS) entry which is preliminary data.</text>
</comment>
<dbReference type="EMBL" id="DXEN01000055">
    <property type="protein sequence ID" value="HIX86404.1"/>
    <property type="molecule type" value="Genomic_DNA"/>
</dbReference>
<gene>
    <name evidence="1" type="ORF">H9848_07340</name>
</gene>
<accession>A0A9D1XUR6</accession>
<protein>
    <submittedName>
        <fullName evidence="1">Uncharacterized protein</fullName>
    </submittedName>
</protein>
<organism evidence="1 2">
    <name type="scientific">Candidatus Parabacteroides intestinigallinarum</name>
    <dbReference type="NCBI Taxonomy" id="2838722"/>
    <lineage>
        <taxon>Bacteria</taxon>
        <taxon>Pseudomonadati</taxon>
        <taxon>Bacteroidota</taxon>
        <taxon>Bacteroidia</taxon>
        <taxon>Bacteroidales</taxon>
        <taxon>Tannerellaceae</taxon>
        <taxon>Parabacteroides</taxon>
    </lineage>
</organism>
<reference evidence="1" key="2">
    <citation type="submission" date="2021-04" db="EMBL/GenBank/DDBJ databases">
        <authorList>
            <person name="Gilroy R."/>
        </authorList>
    </citation>
    <scope>NUCLEOTIDE SEQUENCE</scope>
    <source>
        <strain evidence="1">ChiHecec2B26-12326</strain>
    </source>
</reference>
<evidence type="ECO:0000313" key="2">
    <source>
        <dbReference type="Proteomes" id="UP000823847"/>
    </source>
</evidence>
<evidence type="ECO:0000313" key="1">
    <source>
        <dbReference type="EMBL" id="HIX86404.1"/>
    </source>
</evidence>
<name>A0A9D1XUR6_9BACT</name>